<keyword evidence="3" id="KW-1185">Reference proteome</keyword>
<feature type="transmembrane region" description="Helical" evidence="1">
    <location>
        <begin position="149"/>
        <end position="173"/>
    </location>
</feature>
<dbReference type="EMBL" id="JABBNB010000050">
    <property type="protein sequence ID" value="NMO05090.1"/>
    <property type="molecule type" value="Genomic_DNA"/>
</dbReference>
<dbReference type="AlphaFoldDB" id="A0A848L245"/>
<comment type="caution">
    <text evidence="2">The sequence shown here is derived from an EMBL/GenBank/DDBJ whole genome shotgun (WGS) entry which is preliminary data.</text>
</comment>
<accession>A0A848L245</accession>
<feature type="transmembrane region" description="Helical" evidence="1">
    <location>
        <begin position="20"/>
        <end position="40"/>
    </location>
</feature>
<dbReference type="Proteomes" id="UP000550729">
    <property type="component" value="Unassembled WGS sequence"/>
</dbReference>
<keyword evidence="1" id="KW-0472">Membrane</keyword>
<evidence type="ECO:0000256" key="1">
    <source>
        <dbReference type="SAM" id="Phobius"/>
    </source>
</evidence>
<evidence type="ECO:0000313" key="2">
    <source>
        <dbReference type="EMBL" id="NMO05090.1"/>
    </source>
</evidence>
<gene>
    <name evidence="2" type="ORF">HH308_28100</name>
</gene>
<protein>
    <recommendedName>
        <fullName evidence="4">Signal transduction histidine kinase</fullName>
    </recommendedName>
</protein>
<name>A0A848L245_9ACTN</name>
<organism evidence="2 3">
    <name type="scientific">Gordonia asplenii</name>
    <dbReference type="NCBI Taxonomy" id="2725283"/>
    <lineage>
        <taxon>Bacteria</taxon>
        <taxon>Bacillati</taxon>
        <taxon>Actinomycetota</taxon>
        <taxon>Actinomycetes</taxon>
        <taxon>Mycobacteriales</taxon>
        <taxon>Gordoniaceae</taxon>
        <taxon>Gordonia</taxon>
    </lineage>
</organism>
<feature type="transmembrane region" description="Helical" evidence="1">
    <location>
        <begin position="46"/>
        <end position="64"/>
    </location>
</feature>
<proteinExistence type="predicted"/>
<evidence type="ECO:0000313" key="3">
    <source>
        <dbReference type="Proteomes" id="UP000550729"/>
    </source>
</evidence>
<feature type="transmembrane region" description="Helical" evidence="1">
    <location>
        <begin position="125"/>
        <end position="143"/>
    </location>
</feature>
<keyword evidence="1" id="KW-1133">Transmembrane helix</keyword>
<evidence type="ECO:0008006" key="4">
    <source>
        <dbReference type="Google" id="ProtNLM"/>
    </source>
</evidence>
<keyword evidence="1" id="KW-0812">Transmembrane</keyword>
<feature type="transmembrane region" description="Helical" evidence="1">
    <location>
        <begin position="76"/>
        <end position="93"/>
    </location>
</feature>
<sequence length="349" mass="37191">MTAPLAAEDVRDLLGMRTNYAWAVLATYIAAMTIVAVYQFDVVTNPVLLVAGLTVFSAAAIVVVRMGDDPLPTRLTVLLVLSGPLGCALILSATPALDLSSLLFTWIHGGGTAVYCFMTVRGRYVAPWLGLVLMIVVCAVWAYLRHLSVITACALVAVDAAPLFMSLMFAMMLRPTARTVFALRNYTIERIAQASADDAAADERSRQADRLNSLARPLLGRIASGNPLTDDERGACAALEAHLRDQLRAPLLAHLGLDVAAFNARNRGVEVVLIDDSAAGDAESSLNPDVIAALQDRALKALDAATAGQIFVRISAPDRPIAASVLVRPESGDAVRAEITPDGMVREFR</sequence>
<reference evidence="2 3" key="1">
    <citation type="submission" date="2020-04" db="EMBL/GenBank/DDBJ databases">
        <title>Gordonia sp. nov. TBRC 11910.</title>
        <authorList>
            <person name="Suriyachadkun C."/>
        </authorList>
    </citation>
    <scope>NUCLEOTIDE SEQUENCE [LARGE SCALE GENOMIC DNA]</scope>
    <source>
        <strain evidence="2 3">TBRC 11910</strain>
    </source>
</reference>
<dbReference type="RefSeq" id="WP_170197594.1">
    <property type="nucleotide sequence ID" value="NZ_JABBNB010000050.1"/>
</dbReference>